<dbReference type="Pfam" id="PF24621">
    <property type="entry name" value="DHQS_C"/>
    <property type="match status" value="1"/>
</dbReference>
<dbReference type="GO" id="GO:0008652">
    <property type="term" value="P:amino acid biosynthetic process"/>
    <property type="evidence" value="ECO:0007669"/>
    <property type="project" value="UniProtKB-KW"/>
</dbReference>
<comment type="pathway">
    <text evidence="3">Metabolic intermediate biosynthesis; chorismate biosynthesis; chorismate from D-erythrose 4-phosphate and phosphoenolpyruvate: step 2/7.</text>
</comment>
<dbReference type="EC" id="4.2.3.4" evidence="4"/>
<dbReference type="Gene3D" id="1.20.1090.10">
    <property type="entry name" value="Dehydroquinate synthase-like - alpha domain"/>
    <property type="match status" value="1"/>
</dbReference>
<reference evidence="12" key="1">
    <citation type="submission" date="2018-05" db="EMBL/GenBank/DDBJ databases">
        <authorList>
            <person name="Lanie J.A."/>
            <person name="Ng W.-L."/>
            <person name="Kazmierczak K.M."/>
            <person name="Andrzejewski T.M."/>
            <person name="Davidsen T.M."/>
            <person name="Wayne K.J."/>
            <person name="Tettelin H."/>
            <person name="Glass J.I."/>
            <person name="Rusch D."/>
            <person name="Podicherti R."/>
            <person name="Tsui H.-C.T."/>
            <person name="Winkler M.E."/>
        </authorList>
    </citation>
    <scope>NUCLEOTIDE SEQUENCE</scope>
</reference>
<comment type="cofactor">
    <cofactor evidence="2">
        <name>NAD(+)</name>
        <dbReference type="ChEBI" id="CHEBI:57540"/>
    </cofactor>
</comment>
<dbReference type="Pfam" id="PF01761">
    <property type="entry name" value="DHQ_synthase"/>
    <property type="match status" value="1"/>
</dbReference>
<dbReference type="CDD" id="cd08195">
    <property type="entry name" value="DHQS"/>
    <property type="match status" value="1"/>
</dbReference>
<dbReference type="SUPFAM" id="SSF56796">
    <property type="entry name" value="Dehydroquinate synthase-like"/>
    <property type="match status" value="1"/>
</dbReference>
<proteinExistence type="predicted"/>
<evidence type="ECO:0000259" key="11">
    <source>
        <dbReference type="Pfam" id="PF24621"/>
    </source>
</evidence>
<feature type="domain" description="3-dehydroquinate synthase N-terminal" evidence="10">
    <location>
        <begin position="2"/>
        <end position="101"/>
    </location>
</feature>
<dbReference type="GO" id="GO:0005737">
    <property type="term" value="C:cytoplasm"/>
    <property type="evidence" value="ECO:0007669"/>
    <property type="project" value="InterPro"/>
</dbReference>
<dbReference type="GO" id="GO:0003856">
    <property type="term" value="F:3-dehydroquinate synthase activity"/>
    <property type="evidence" value="ECO:0007669"/>
    <property type="project" value="UniProtKB-EC"/>
</dbReference>
<comment type="catalytic activity">
    <reaction evidence="1">
        <text>7-phospho-2-dehydro-3-deoxy-D-arabino-heptonate = 3-dehydroquinate + phosphate</text>
        <dbReference type="Rhea" id="RHEA:21968"/>
        <dbReference type="ChEBI" id="CHEBI:32364"/>
        <dbReference type="ChEBI" id="CHEBI:43474"/>
        <dbReference type="ChEBI" id="CHEBI:58394"/>
        <dbReference type="EC" id="4.2.3.4"/>
    </reaction>
</comment>
<keyword evidence="9" id="KW-0472">Membrane</keyword>
<feature type="domain" description="3-dehydroquinate synthase C-terminal" evidence="11">
    <location>
        <begin position="103"/>
        <end position="252"/>
    </location>
</feature>
<evidence type="ECO:0000256" key="2">
    <source>
        <dbReference type="ARBA" id="ARBA00001911"/>
    </source>
</evidence>
<keyword evidence="8" id="KW-0456">Lyase</keyword>
<keyword evidence="6" id="KW-0520">NAD</keyword>
<dbReference type="InterPro" id="IPR016037">
    <property type="entry name" value="DHQ_synth_AroB"/>
</dbReference>
<name>A0A383A5F4_9ZZZZ</name>
<evidence type="ECO:0000256" key="5">
    <source>
        <dbReference type="ARBA" id="ARBA00022605"/>
    </source>
</evidence>
<feature type="non-terminal residue" evidence="12">
    <location>
        <position position="253"/>
    </location>
</feature>
<keyword evidence="5" id="KW-0028">Amino-acid biosynthesis</keyword>
<evidence type="ECO:0000256" key="4">
    <source>
        <dbReference type="ARBA" id="ARBA00013031"/>
    </source>
</evidence>
<sequence>NQLQGVLNRLLDLRVERKDTILALGGGVVGDLAGFAAAILHRGVNFVQVPTTLLAQVDSSIGGKTAINAAQGKNLIGAFYQPKMVLSDVATLDSLPTRELRAGYGEVVKYGLIDDFPFFEWLEEHGSDVLSRNRAALCHAIAVSCRSKAAIVARDEREGGDRALLNLGHTFAHALEAESGYDGRLLHGEAVAIGLHMAFALSSELGLCPRQETDRLQRHLISTGLPATVDQIELKTLSPEIVMHHMRQDKKVT</sequence>
<dbReference type="NCBIfam" id="TIGR01357">
    <property type="entry name" value="aroB"/>
    <property type="match status" value="1"/>
</dbReference>
<evidence type="ECO:0000256" key="8">
    <source>
        <dbReference type="ARBA" id="ARBA00023239"/>
    </source>
</evidence>
<organism evidence="12">
    <name type="scientific">marine metagenome</name>
    <dbReference type="NCBI Taxonomy" id="408172"/>
    <lineage>
        <taxon>unclassified sequences</taxon>
        <taxon>metagenomes</taxon>
        <taxon>ecological metagenomes</taxon>
    </lineage>
</organism>
<feature type="transmembrane region" description="Helical" evidence="9">
    <location>
        <begin position="21"/>
        <end position="40"/>
    </location>
</feature>
<evidence type="ECO:0000256" key="3">
    <source>
        <dbReference type="ARBA" id="ARBA00004661"/>
    </source>
</evidence>
<gene>
    <name evidence="12" type="ORF">METZ01_LOCUS455970</name>
</gene>
<dbReference type="Gene3D" id="3.40.50.1970">
    <property type="match status" value="1"/>
</dbReference>
<keyword evidence="7" id="KW-0057">Aromatic amino acid biosynthesis</keyword>
<feature type="non-terminal residue" evidence="12">
    <location>
        <position position="1"/>
    </location>
</feature>
<evidence type="ECO:0000256" key="9">
    <source>
        <dbReference type="SAM" id="Phobius"/>
    </source>
</evidence>
<keyword evidence="9" id="KW-0812">Transmembrane</keyword>
<dbReference type="GO" id="GO:0009073">
    <property type="term" value="P:aromatic amino acid family biosynthetic process"/>
    <property type="evidence" value="ECO:0007669"/>
    <property type="project" value="UniProtKB-KW"/>
</dbReference>
<evidence type="ECO:0000256" key="1">
    <source>
        <dbReference type="ARBA" id="ARBA00001393"/>
    </source>
</evidence>
<dbReference type="PANTHER" id="PTHR43622">
    <property type="entry name" value="3-DEHYDROQUINATE SYNTHASE"/>
    <property type="match status" value="1"/>
</dbReference>
<dbReference type="AlphaFoldDB" id="A0A383A5F4"/>
<evidence type="ECO:0000259" key="10">
    <source>
        <dbReference type="Pfam" id="PF01761"/>
    </source>
</evidence>
<dbReference type="InterPro" id="IPR050071">
    <property type="entry name" value="Dehydroquinate_synthase"/>
</dbReference>
<accession>A0A383A5F4</accession>
<dbReference type="EMBL" id="UINC01189431">
    <property type="protein sequence ID" value="SVE03116.1"/>
    <property type="molecule type" value="Genomic_DNA"/>
</dbReference>
<dbReference type="InterPro" id="IPR056179">
    <property type="entry name" value="DHQS_C"/>
</dbReference>
<keyword evidence="9" id="KW-1133">Transmembrane helix</keyword>
<evidence type="ECO:0000313" key="12">
    <source>
        <dbReference type="EMBL" id="SVE03116.1"/>
    </source>
</evidence>
<dbReference type="InterPro" id="IPR030960">
    <property type="entry name" value="DHQS/DOIS_N"/>
</dbReference>
<dbReference type="PANTHER" id="PTHR43622:SF7">
    <property type="entry name" value="3-DEHYDROQUINATE SYNTHASE, CHLOROPLASTIC"/>
    <property type="match status" value="1"/>
</dbReference>
<evidence type="ECO:0000256" key="7">
    <source>
        <dbReference type="ARBA" id="ARBA00023141"/>
    </source>
</evidence>
<protein>
    <recommendedName>
        <fullName evidence="4">3-dehydroquinate synthase</fullName>
        <ecNumber evidence="4">4.2.3.4</ecNumber>
    </recommendedName>
</protein>
<evidence type="ECO:0000256" key="6">
    <source>
        <dbReference type="ARBA" id="ARBA00023027"/>
    </source>
</evidence>